<accession>A0A839TJ19</accession>
<dbReference type="Proteomes" id="UP000517523">
    <property type="component" value="Unassembled WGS sequence"/>
</dbReference>
<organism evidence="1 2">
    <name type="scientific">Paenibacillus rhizosphaerae</name>
    <dbReference type="NCBI Taxonomy" id="297318"/>
    <lineage>
        <taxon>Bacteria</taxon>
        <taxon>Bacillati</taxon>
        <taxon>Bacillota</taxon>
        <taxon>Bacilli</taxon>
        <taxon>Bacillales</taxon>
        <taxon>Paenibacillaceae</taxon>
        <taxon>Paenibacillus</taxon>
    </lineage>
</organism>
<dbReference type="AlphaFoldDB" id="A0A839TJ19"/>
<evidence type="ECO:0000313" key="2">
    <source>
        <dbReference type="Proteomes" id="UP000517523"/>
    </source>
</evidence>
<dbReference type="EMBL" id="JACHXJ010000001">
    <property type="protein sequence ID" value="MBB3125349.1"/>
    <property type="molecule type" value="Genomic_DNA"/>
</dbReference>
<comment type="caution">
    <text evidence="1">The sequence shown here is derived from an EMBL/GenBank/DDBJ whole genome shotgun (WGS) entry which is preliminary data.</text>
</comment>
<sequence>MNLPRNRLMFTIYDWFGYELPIKDRYELIKEAEMLFLSKKS</sequence>
<dbReference type="RefSeq" id="WP_281382188.1">
    <property type="nucleotide sequence ID" value="NZ_JACHXJ010000001.1"/>
</dbReference>
<name>A0A839TJ19_9BACL</name>
<gene>
    <name evidence="1" type="ORF">FHS19_000003</name>
</gene>
<proteinExistence type="predicted"/>
<evidence type="ECO:0000313" key="1">
    <source>
        <dbReference type="EMBL" id="MBB3125349.1"/>
    </source>
</evidence>
<reference evidence="1 2" key="1">
    <citation type="submission" date="2020-08" db="EMBL/GenBank/DDBJ databases">
        <title>Genomic Encyclopedia of Type Strains, Phase III (KMG-III): the genomes of soil and plant-associated and newly described type strains.</title>
        <authorList>
            <person name="Whitman W."/>
        </authorList>
    </citation>
    <scope>NUCLEOTIDE SEQUENCE [LARGE SCALE GENOMIC DNA]</scope>
    <source>
        <strain evidence="1 2">CECT 5831</strain>
    </source>
</reference>
<protein>
    <submittedName>
        <fullName evidence="1">Uncharacterized protein</fullName>
    </submittedName>
</protein>